<accession>B1WX56</accession>
<dbReference type="HOGENOM" id="CLU_3426477_0_0_3"/>
<evidence type="ECO:0000313" key="1">
    <source>
        <dbReference type="EMBL" id="ACB50800.1"/>
    </source>
</evidence>
<dbReference type="EMBL" id="CP000806">
    <property type="protein sequence ID" value="ACB50800.1"/>
    <property type="molecule type" value="Genomic_DNA"/>
</dbReference>
<evidence type="ECO:0000313" key="2">
    <source>
        <dbReference type="Proteomes" id="UP000001203"/>
    </source>
</evidence>
<keyword evidence="2" id="KW-1185">Reference proteome</keyword>
<dbReference type="AlphaFoldDB" id="B1WX56"/>
<gene>
    <name evidence="1" type="ordered locus">cce_1450</name>
</gene>
<protein>
    <submittedName>
        <fullName evidence="1">Uncharacterized protein</fullName>
    </submittedName>
</protein>
<reference evidence="1 2" key="1">
    <citation type="journal article" date="2008" name="Proc. Natl. Acad. Sci. U.S.A.">
        <title>The genome of Cyanothece 51142, a unicellular diazotrophic cyanobacterium important in the marine nitrogen cycle.</title>
        <authorList>
            <person name="Welsh E.A."/>
            <person name="Liberton M."/>
            <person name="Stoeckel J."/>
            <person name="Loh T."/>
            <person name="Elvitigala T."/>
            <person name="Wang C."/>
            <person name="Wollam A."/>
            <person name="Fulton R.S."/>
            <person name="Clifton S.W."/>
            <person name="Jacobs J.M."/>
            <person name="Aurora R."/>
            <person name="Ghosh B.K."/>
            <person name="Sherman L.A."/>
            <person name="Smith R.D."/>
            <person name="Wilson R.K."/>
            <person name="Pakrasi H.B."/>
        </authorList>
    </citation>
    <scope>NUCLEOTIDE SEQUENCE [LARGE SCALE GENOMIC DNA]</scope>
    <source>
        <strain evidence="2">ATCC 51142 / BH68</strain>
    </source>
</reference>
<organism evidence="1 2">
    <name type="scientific">Crocosphaera subtropica (strain ATCC 51142 / BH68)</name>
    <name type="common">Cyanothece sp. (strain ATCC 51142)</name>
    <dbReference type="NCBI Taxonomy" id="43989"/>
    <lineage>
        <taxon>Bacteria</taxon>
        <taxon>Bacillati</taxon>
        <taxon>Cyanobacteriota</taxon>
        <taxon>Cyanophyceae</taxon>
        <taxon>Oscillatoriophycideae</taxon>
        <taxon>Chroococcales</taxon>
        <taxon>Aphanothecaceae</taxon>
        <taxon>Crocosphaera</taxon>
        <taxon>Crocosphaera subtropica</taxon>
    </lineage>
</organism>
<sequence>MYQQTTFVVAHRLSTIGQADR</sequence>
<dbReference type="KEGG" id="cyt:cce_1450"/>
<proteinExistence type="predicted"/>
<dbReference type="Proteomes" id="UP000001203">
    <property type="component" value="Chromosome circular"/>
</dbReference>
<name>B1WX56_CROS5</name>